<dbReference type="PANTHER" id="PTHR47723:SF19">
    <property type="entry name" value="POLYNUCLEOTIDYL TRANSFERASE, RIBONUCLEASE H-LIKE SUPERFAMILY PROTEIN"/>
    <property type="match status" value="1"/>
</dbReference>
<comment type="caution">
    <text evidence="2">The sequence shown here is derived from an EMBL/GenBank/DDBJ whole genome shotgun (WGS) entry which is preliminary data.</text>
</comment>
<dbReference type="InterPro" id="IPR053151">
    <property type="entry name" value="RNase_H-like"/>
</dbReference>
<reference evidence="2" key="1">
    <citation type="submission" date="2019-09" db="EMBL/GenBank/DDBJ databases">
        <title>Draft genome information of white flower Hibiscus syriacus.</title>
        <authorList>
            <person name="Kim Y.-M."/>
        </authorList>
    </citation>
    <scope>NUCLEOTIDE SEQUENCE [LARGE SCALE GENOMIC DNA]</scope>
    <source>
        <strain evidence="2">YM2019G1</strain>
    </source>
</reference>
<dbReference type="PANTHER" id="PTHR47723">
    <property type="entry name" value="OS05G0353850 PROTEIN"/>
    <property type="match status" value="1"/>
</dbReference>
<sequence length="301" mass="33766">MLLYPLSIIKCLFLKKLVNLLASSPLYAGFCIPWNTVFSSLLWYVWKRRNNWVFQQDRQALDSLLHQALSWANIFSSGASVVSARSIATEISWEHSSLGFVYLNTDGSVGHSNYSSSGGILRCHDGGFIAGFDHNLGTSTVINSELWGILDGLNLAWDRVRGILTLIRQDWQAEFKLIKREASMAPDFLTRLARDVVDDFLIFDNAPRGLHEILDQDVIGPPISDFVNLPCISLGSFLFGKKKKKHIEALLNVKNSFLDVVSLINNSLEKVYSWWRFCVFHGSGNCFIKANTQAATSSTLI</sequence>
<proteinExistence type="predicted"/>
<dbReference type="CDD" id="cd06222">
    <property type="entry name" value="RNase_H_like"/>
    <property type="match status" value="1"/>
</dbReference>
<feature type="domain" description="RNase H type-1" evidence="1">
    <location>
        <begin position="104"/>
        <end position="159"/>
    </location>
</feature>
<keyword evidence="3" id="KW-1185">Reference proteome</keyword>
<dbReference type="EMBL" id="VEPZ02000123">
    <property type="protein sequence ID" value="KAE8733166.1"/>
    <property type="molecule type" value="Genomic_DNA"/>
</dbReference>
<dbReference type="GO" id="GO:0003676">
    <property type="term" value="F:nucleic acid binding"/>
    <property type="evidence" value="ECO:0007669"/>
    <property type="project" value="InterPro"/>
</dbReference>
<evidence type="ECO:0000259" key="1">
    <source>
        <dbReference type="Pfam" id="PF13456"/>
    </source>
</evidence>
<organism evidence="2 3">
    <name type="scientific">Hibiscus syriacus</name>
    <name type="common">Rose of Sharon</name>
    <dbReference type="NCBI Taxonomy" id="106335"/>
    <lineage>
        <taxon>Eukaryota</taxon>
        <taxon>Viridiplantae</taxon>
        <taxon>Streptophyta</taxon>
        <taxon>Embryophyta</taxon>
        <taxon>Tracheophyta</taxon>
        <taxon>Spermatophyta</taxon>
        <taxon>Magnoliopsida</taxon>
        <taxon>eudicotyledons</taxon>
        <taxon>Gunneridae</taxon>
        <taxon>Pentapetalae</taxon>
        <taxon>rosids</taxon>
        <taxon>malvids</taxon>
        <taxon>Malvales</taxon>
        <taxon>Malvaceae</taxon>
        <taxon>Malvoideae</taxon>
        <taxon>Hibiscus</taxon>
    </lineage>
</organism>
<gene>
    <name evidence="2" type="ORF">F3Y22_tig00001478pilonHSYRG00251</name>
</gene>
<dbReference type="Proteomes" id="UP000436088">
    <property type="component" value="Unassembled WGS sequence"/>
</dbReference>
<accession>A0A6A3CVM7</accession>
<dbReference type="Pfam" id="PF13456">
    <property type="entry name" value="RVT_3"/>
    <property type="match status" value="1"/>
</dbReference>
<protein>
    <recommendedName>
        <fullName evidence="1">RNase H type-1 domain-containing protein</fullName>
    </recommendedName>
</protein>
<name>A0A6A3CVM7_HIBSY</name>
<dbReference type="GO" id="GO:0004523">
    <property type="term" value="F:RNA-DNA hybrid ribonuclease activity"/>
    <property type="evidence" value="ECO:0007669"/>
    <property type="project" value="InterPro"/>
</dbReference>
<evidence type="ECO:0000313" key="2">
    <source>
        <dbReference type="EMBL" id="KAE8733166.1"/>
    </source>
</evidence>
<dbReference type="InterPro" id="IPR044730">
    <property type="entry name" value="RNase_H-like_dom_plant"/>
</dbReference>
<dbReference type="AlphaFoldDB" id="A0A6A3CVM7"/>
<evidence type="ECO:0000313" key="3">
    <source>
        <dbReference type="Proteomes" id="UP000436088"/>
    </source>
</evidence>
<dbReference type="InterPro" id="IPR002156">
    <property type="entry name" value="RNaseH_domain"/>
</dbReference>